<sequence>MTDPAATLLSAEAEAALARERLSGTVTQLQERLDPQLLVREAQAVGTAAGRAAVEGARRNPGAVTGAIAAIGLLLARHRIIGFWRHRKASRPVPAQPRKD</sequence>
<name>A0A1I5RYQ3_9SPHN</name>
<evidence type="ECO:0000313" key="1">
    <source>
        <dbReference type="EMBL" id="SFP63645.1"/>
    </source>
</evidence>
<accession>A0A1I5RYQ3</accession>
<dbReference type="Proteomes" id="UP000199586">
    <property type="component" value="Unassembled WGS sequence"/>
</dbReference>
<keyword evidence="2" id="KW-1185">Reference proteome</keyword>
<proteinExistence type="predicted"/>
<dbReference type="RefSeq" id="WP_093332741.1">
    <property type="nucleotide sequence ID" value="NZ_FOXP01000004.1"/>
</dbReference>
<evidence type="ECO:0000313" key="2">
    <source>
        <dbReference type="Proteomes" id="UP000199586"/>
    </source>
</evidence>
<evidence type="ECO:0008006" key="3">
    <source>
        <dbReference type="Google" id="ProtNLM"/>
    </source>
</evidence>
<organism evidence="1 2">
    <name type="scientific">Sphingomonas rubra</name>
    <dbReference type="NCBI Taxonomy" id="634430"/>
    <lineage>
        <taxon>Bacteria</taxon>
        <taxon>Pseudomonadati</taxon>
        <taxon>Pseudomonadota</taxon>
        <taxon>Alphaproteobacteria</taxon>
        <taxon>Sphingomonadales</taxon>
        <taxon>Sphingomonadaceae</taxon>
        <taxon>Sphingomonas</taxon>
    </lineage>
</organism>
<protein>
    <recommendedName>
        <fullName evidence="3">DUF3618 domain-containing protein</fullName>
    </recommendedName>
</protein>
<gene>
    <name evidence="1" type="ORF">SAMN04488241_104225</name>
</gene>
<reference evidence="1 2" key="1">
    <citation type="submission" date="2016-10" db="EMBL/GenBank/DDBJ databases">
        <authorList>
            <person name="de Groot N.N."/>
        </authorList>
    </citation>
    <scope>NUCLEOTIDE SEQUENCE [LARGE SCALE GENOMIC DNA]</scope>
    <source>
        <strain evidence="1 2">CGMCC 1.9113</strain>
    </source>
</reference>
<dbReference type="STRING" id="634430.SAMN04488241_104225"/>
<dbReference type="EMBL" id="FOXP01000004">
    <property type="protein sequence ID" value="SFP63645.1"/>
    <property type="molecule type" value="Genomic_DNA"/>
</dbReference>
<dbReference type="AlphaFoldDB" id="A0A1I5RYQ3"/>